<organism evidence="1 2">
    <name type="scientific">Alcaligenes faecalis</name>
    <dbReference type="NCBI Taxonomy" id="511"/>
    <lineage>
        <taxon>Bacteria</taxon>
        <taxon>Pseudomonadati</taxon>
        <taxon>Pseudomonadota</taxon>
        <taxon>Betaproteobacteria</taxon>
        <taxon>Burkholderiales</taxon>
        <taxon>Alcaligenaceae</taxon>
        <taxon>Alcaligenes</taxon>
    </lineage>
</organism>
<name>A0A2U2BHN1_ALCFA</name>
<reference evidence="1 2" key="2">
    <citation type="submission" date="2018-05" db="EMBL/GenBank/DDBJ databases">
        <authorList>
            <person name="Lanie J.A."/>
            <person name="Ng W.-L."/>
            <person name="Kazmierczak K.M."/>
            <person name="Andrzejewski T.M."/>
            <person name="Davidsen T.M."/>
            <person name="Wayne K.J."/>
            <person name="Tettelin H."/>
            <person name="Glass J.I."/>
            <person name="Rusch D."/>
            <person name="Podicherti R."/>
            <person name="Tsui H.-C.T."/>
            <person name="Winkler M.E."/>
        </authorList>
    </citation>
    <scope>NUCLEOTIDE SEQUENCE [LARGE SCALE GENOMIC DNA]</scope>
    <source>
        <strain evidence="1 2">YBY</strain>
    </source>
</reference>
<dbReference type="EMBL" id="QEXO01000004">
    <property type="protein sequence ID" value="PWE13486.1"/>
    <property type="molecule type" value="Genomic_DNA"/>
</dbReference>
<sequence>MNTEVSSGGGQWDDDGGSQLKALAVARAVDQLDEDDQLILGFLGASLLSLWDDLPAGEQQRLLNSQAIKSAFDRAEIKTRIQRLEEHFKRLK</sequence>
<protein>
    <submittedName>
        <fullName evidence="1">Uncharacterized protein</fullName>
    </submittedName>
</protein>
<reference evidence="1 2" key="1">
    <citation type="submission" date="2018-05" db="EMBL/GenBank/DDBJ databases">
        <title>Genome Sequence of an Efficient Indole-Degrading Bacterium, Alcaligenes sp.YBY.</title>
        <authorList>
            <person name="Yang B."/>
        </authorList>
    </citation>
    <scope>NUCLEOTIDE SEQUENCE [LARGE SCALE GENOMIC DNA]</scope>
    <source>
        <strain evidence="1 2">YBY</strain>
    </source>
</reference>
<dbReference type="Proteomes" id="UP000245216">
    <property type="component" value="Unassembled WGS sequence"/>
</dbReference>
<dbReference type="RefSeq" id="WP_109089711.1">
    <property type="nucleotide sequence ID" value="NZ_JBNHBU010000003.1"/>
</dbReference>
<dbReference type="AlphaFoldDB" id="A0A2U2BHN1"/>
<evidence type="ECO:0000313" key="1">
    <source>
        <dbReference type="EMBL" id="PWE13486.1"/>
    </source>
</evidence>
<evidence type="ECO:0000313" key="2">
    <source>
        <dbReference type="Proteomes" id="UP000245216"/>
    </source>
</evidence>
<gene>
    <name evidence="1" type="ORF">DF183_16950</name>
</gene>
<comment type="caution">
    <text evidence="1">The sequence shown here is derived from an EMBL/GenBank/DDBJ whole genome shotgun (WGS) entry which is preliminary data.</text>
</comment>
<accession>A0A2U2BHN1</accession>
<proteinExistence type="predicted"/>